<comment type="subcellular location">
    <subcellularLocation>
        <location evidence="1">Fimbrium</location>
    </subcellularLocation>
</comment>
<dbReference type="PANTHER" id="PTHR33420">
    <property type="entry name" value="FIMBRIAL SUBUNIT ELFA-RELATED"/>
    <property type="match status" value="1"/>
</dbReference>
<dbReference type="RefSeq" id="WP_343193285.1">
    <property type="nucleotide sequence ID" value="NZ_JBCIVJ010000002.1"/>
</dbReference>
<protein>
    <submittedName>
        <fullName evidence="7">Fimbrial protein</fullName>
    </submittedName>
</protein>
<dbReference type="PANTHER" id="PTHR33420:SF3">
    <property type="entry name" value="FIMBRIAL SUBUNIT ELFA"/>
    <property type="match status" value="1"/>
</dbReference>
<evidence type="ECO:0000259" key="6">
    <source>
        <dbReference type="Pfam" id="PF00419"/>
    </source>
</evidence>
<sequence>MITKILLKVSALFGIMSVSPFTWAGCNVSGGTYSYSATLPTQTFNIPKNKATGPIGSVMSIGAGVSRTISCSGGATYTHLKFGTALTPSSFSGIYKTNVEGIGIKVWDDFLGTVIVDNDIKRWYLVSGGYSYSGGAWLTNIKAQYYIIGPVSAGTVTPNITVEAWANTATTTSGGARYNMLTMTGSAVIKAAACETPDISVDMKKHASADFPSVGSTSAATPFNFTINNCDAGMTSVSYTFKPAAGVTLNGTGAGQYISLKSGSTASGVGVQVQYENGTNVPFNTKTKFTGYSGAGNYTIPMRARYIRTGIVKGGTANSAVEFEMAYE</sequence>
<dbReference type="Pfam" id="PF00419">
    <property type="entry name" value="Fimbrial"/>
    <property type="match status" value="1"/>
</dbReference>
<proteinExistence type="inferred from homology"/>
<dbReference type="Gene3D" id="2.60.40.1090">
    <property type="entry name" value="Fimbrial-type adhesion domain"/>
    <property type="match status" value="1"/>
</dbReference>
<dbReference type="Proteomes" id="UP001411173">
    <property type="component" value="Unassembled WGS sequence"/>
</dbReference>
<evidence type="ECO:0000313" key="7">
    <source>
        <dbReference type="EMBL" id="MEN0578290.1"/>
    </source>
</evidence>
<keyword evidence="4" id="KW-0281">Fimbrium</keyword>
<evidence type="ECO:0000256" key="2">
    <source>
        <dbReference type="ARBA" id="ARBA00006671"/>
    </source>
</evidence>
<dbReference type="EMBL" id="JBCIVJ010000002">
    <property type="protein sequence ID" value="MEN0578290.1"/>
    <property type="molecule type" value="Genomic_DNA"/>
</dbReference>
<dbReference type="Gene3D" id="2.60.40.3310">
    <property type="match status" value="1"/>
</dbReference>
<gene>
    <name evidence="7" type="ORF">AAIG39_04600</name>
</gene>
<dbReference type="PROSITE" id="PS51257">
    <property type="entry name" value="PROKAR_LIPOPROTEIN"/>
    <property type="match status" value="1"/>
</dbReference>
<dbReference type="InterPro" id="IPR000259">
    <property type="entry name" value="Adhesion_dom_fimbrial"/>
</dbReference>
<comment type="caution">
    <text evidence="7">The sequence shown here is derived from an EMBL/GenBank/DDBJ whole genome shotgun (WGS) entry which is preliminary data.</text>
</comment>
<dbReference type="InterPro" id="IPR036937">
    <property type="entry name" value="Adhesion_dom_fimbrial_sf"/>
</dbReference>
<dbReference type="InterPro" id="IPR050263">
    <property type="entry name" value="Bact_Fimbrial_Adh_Pro"/>
</dbReference>
<dbReference type="SUPFAM" id="SSF49401">
    <property type="entry name" value="Bacterial adhesins"/>
    <property type="match status" value="1"/>
</dbReference>
<keyword evidence="8" id="KW-1185">Reference proteome</keyword>
<dbReference type="InterPro" id="IPR008966">
    <property type="entry name" value="Adhesion_dom_sf"/>
</dbReference>
<evidence type="ECO:0000256" key="5">
    <source>
        <dbReference type="SAM" id="SignalP"/>
    </source>
</evidence>
<organism evidence="7 8">
    <name type="scientific">Phytobacter palmae</name>
    <dbReference type="NCBI Taxonomy" id="1855371"/>
    <lineage>
        <taxon>Bacteria</taxon>
        <taxon>Pseudomonadati</taxon>
        <taxon>Pseudomonadota</taxon>
        <taxon>Gammaproteobacteria</taxon>
        <taxon>Enterobacterales</taxon>
        <taxon>Enterobacteriaceae</taxon>
        <taxon>Phytobacter</taxon>
    </lineage>
</organism>
<feature type="chain" id="PRO_5045885173" evidence="5">
    <location>
        <begin position="25"/>
        <end position="328"/>
    </location>
</feature>
<keyword evidence="3 5" id="KW-0732">Signal</keyword>
<feature type="signal peptide" evidence="5">
    <location>
        <begin position="1"/>
        <end position="24"/>
    </location>
</feature>
<evidence type="ECO:0000256" key="4">
    <source>
        <dbReference type="ARBA" id="ARBA00023263"/>
    </source>
</evidence>
<evidence type="ECO:0000256" key="1">
    <source>
        <dbReference type="ARBA" id="ARBA00004561"/>
    </source>
</evidence>
<evidence type="ECO:0000256" key="3">
    <source>
        <dbReference type="ARBA" id="ARBA00022729"/>
    </source>
</evidence>
<comment type="similarity">
    <text evidence="2">Belongs to the fimbrial protein family.</text>
</comment>
<feature type="domain" description="Fimbrial-type adhesion" evidence="6">
    <location>
        <begin position="189"/>
        <end position="327"/>
    </location>
</feature>
<evidence type="ECO:0000313" key="8">
    <source>
        <dbReference type="Proteomes" id="UP001411173"/>
    </source>
</evidence>
<name>A0ABU9V1C1_9ENTR</name>
<reference evidence="7 8" key="1">
    <citation type="submission" date="2024-02" db="EMBL/GenBank/DDBJ databases">
        <title>Whole genome of MDR Enterobacteriaceae from southern Thailand.</title>
        <authorList>
            <person name="Surachat K."/>
        </authorList>
    </citation>
    <scope>NUCLEOTIDE SEQUENCE [LARGE SCALE GENOMIC DNA]</scope>
    <source>
        <strain evidence="7 8">PSU_29</strain>
    </source>
</reference>
<accession>A0ABU9V1C1</accession>